<dbReference type="Pfam" id="PF08281">
    <property type="entry name" value="Sigma70_r4_2"/>
    <property type="match status" value="1"/>
</dbReference>
<reference evidence="7" key="1">
    <citation type="submission" date="2021-03" db="EMBL/GenBank/DDBJ databases">
        <authorList>
            <person name="Kanchanasin P."/>
            <person name="Saeng-In P."/>
            <person name="Phongsopitanun W."/>
            <person name="Yuki M."/>
            <person name="Kudo T."/>
            <person name="Ohkuma M."/>
            <person name="Tanasupawat S."/>
        </authorList>
    </citation>
    <scope>NUCLEOTIDE SEQUENCE</scope>
    <source>
        <strain evidence="7">GKU 128</strain>
    </source>
</reference>
<dbReference type="SUPFAM" id="SSF88946">
    <property type="entry name" value="Sigma2 domain of RNA polymerase sigma factors"/>
    <property type="match status" value="1"/>
</dbReference>
<dbReference type="GO" id="GO:0003677">
    <property type="term" value="F:DNA binding"/>
    <property type="evidence" value="ECO:0007669"/>
    <property type="project" value="InterPro"/>
</dbReference>
<dbReference type="GO" id="GO:0016987">
    <property type="term" value="F:sigma factor activity"/>
    <property type="evidence" value="ECO:0007669"/>
    <property type="project" value="UniProtKB-KW"/>
</dbReference>
<evidence type="ECO:0000256" key="4">
    <source>
        <dbReference type="ARBA" id="ARBA00023163"/>
    </source>
</evidence>
<protein>
    <submittedName>
        <fullName evidence="7">Sigma-70 family RNA polymerase sigma factor</fullName>
    </submittedName>
</protein>
<dbReference type="GO" id="GO:0006352">
    <property type="term" value="P:DNA-templated transcription initiation"/>
    <property type="evidence" value="ECO:0007669"/>
    <property type="project" value="InterPro"/>
</dbReference>
<dbReference type="Gene3D" id="1.10.1740.10">
    <property type="match status" value="1"/>
</dbReference>
<comment type="caution">
    <text evidence="7">The sequence shown here is derived from an EMBL/GenBank/DDBJ whole genome shotgun (WGS) entry which is preliminary data.</text>
</comment>
<evidence type="ECO:0000259" key="5">
    <source>
        <dbReference type="Pfam" id="PF04542"/>
    </source>
</evidence>
<accession>A0A939TDJ6</accession>
<evidence type="ECO:0000259" key="6">
    <source>
        <dbReference type="Pfam" id="PF08281"/>
    </source>
</evidence>
<keyword evidence="4" id="KW-0804">Transcription</keyword>
<organism evidence="7 8">
    <name type="scientific">Actinomadura barringtoniae</name>
    <dbReference type="NCBI Taxonomy" id="1427535"/>
    <lineage>
        <taxon>Bacteria</taxon>
        <taxon>Bacillati</taxon>
        <taxon>Actinomycetota</taxon>
        <taxon>Actinomycetes</taxon>
        <taxon>Streptosporangiales</taxon>
        <taxon>Thermomonosporaceae</taxon>
        <taxon>Actinomadura</taxon>
    </lineage>
</organism>
<keyword evidence="8" id="KW-1185">Reference proteome</keyword>
<dbReference type="Pfam" id="PF04542">
    <property type="entry name" value="Sigma70_r2"/>
    <property type="match status" value="1"/>
</dbReference>
<evidence type="ECO:0000313" key="7">
    <source>
        <dbReference type="EMBL" id="MBO2452365.1"/>
    </source>
</evidence>
<name>A0A939TDJ6_9ACTN</name>
<dbReference type="SUPFAM" id="SSF88659">
    <property type="entry name" value="Sigma3 and sigma4 domains of RNA polymerase sigma factors"/>
    <property type="match status" value="1"/>
</dbReference>
<dbReference type="InterPro" id="IPR039425">
    <property type="entry name" value="RNA_pol_sigma-70-like"/>
</dbReference>
<gene>
    <name evidence="7" type="ORF">J4573_35110</name>
</gene>
<keyword evidence="2" id="KW-0805">Transcription regulation</keyword>
<dbReference type="InterPro" id="IPR036388">
    <property type="entry name" value="WH-like_DNA-bd_sf"/>
</dbReference>
<dbReference type="EMBL" id="JAGEOJ010000016">
    <property type="protein sequence ID" value="MBO2452365.1"/>
    <property type="molecule type" value="Genomic_DNA"/>
</dbReference>
<dbReference type="Gene3D" id="1.10.10.10">
    <property type="entry name" value="Winged helix-like DNA-binding domain superfamily/Winged helix DNA-binding domain"/>
    <property type="match status" value="1"/>
</dbReference>
<dbReference type="Proteomes" id="UP000669179">
    <property type="component" value="Unassembled WGS sequence"/>
</dbReference>
<dbReference type="InterPro" id="IPR013249">
    <property type="entry name" value="RNA_pol_sigma70_r4_t2"/>
</dbReference>
<evidence type="ECO:0000256" key="2">
    <source>
        <dbReference type="ARBA" id="ARBA00023015"/>
    </source>
</evidence>
<dbReference type="PANTHER" id="PTHR43133">
    <property type="entry name" value="RNA POLYMERASE ECF-TYPE SIGMA FACTO"/>
    <property type="match status" value="1"/>
</dbReference>
<dbReference type="InterPro" id="IPR013325">
    <property type="entry name" value="RNA_pol_sigma_r2"/>
</dbReference>
<dbReference type="InterPro" id="IPR014284">
    <property type="entry name" value="RNA_pol_sigma-70_dom"/>
</dbReference>
<proteinExistence type="inferred from homology"/>
<keyword evidence="3" id="KW-0731">Sigma factor</keyword>
<evidence type="ECO:0000256" key="3">
    <source>
        <dbReference type="ARBA" id="ARBA00023082"/>
    </source>
</evidence>
<dbReference type="InterPro" id="IPR013324">
    <property type="entry name" value="RNA_pol_sigma_r3/r4-like"/>
</dbReference>
<dbReference type="AlphaFoldDB" id="A0A939TDJ6"/>
<dbReference type="NCBIfam" id="TIGR02937">
    <property type="entry name" value="sigma70-ECF"/>
    <property type="match status" value="1"/>
</dbReference>
<evidence type="ECO:0000313" key="8">
    <source>
        <dbReference type="Proteomes" id="UP000669179"/>
    </source>
</evidence>
<feature type="domain" description="RNA polymerase sigma factor 70 region 4 type 2" evidence="6">
    <location>
        <begin position="112"/>
        <end position="164"/>
    </location>
</feature>
<sequence>MPDGRASVDDPATRFTRLYDQSYRRVLAYALTHAEPHTAEDIASEVFLIAWRRLAEVPDPALPWLLTVARNLLHKQRDSGRRRRVLADRVAALTGPQDLAAWDVAEHVVEREAALAAIAGLPERDLETLALVNWHGLDPRQAAKVVGCSAATFFVRLHRARKRLARALEGDPAARTLPHVAEEVAR</sequence>
<feature type="domain" description="RNA polymerase sigma-70 region 2" evidence="5">
    <location>
        <begin position="18"/>
        <end position="81"/>
    </location>
</feature>
<comment type="similarity">
    <text evidence="1">Belongs to the sigma-70 factor family. ECF subfamily.</text>
</comment>
<dbReference type="InterPro" id="IPR007627">
    <property type="entry name" value="RNA_pol_sigma70_r2"/>
</dbReference>
<evidence type="ECO:0000256" key="1">
    <source>
        <dbReference type="ARBA" id="ARBA00010641"/>
    </source>
</evidence>
<dbReference type="PANTHER" id="PTHR43133:SF25">
    <property type="entry name" value="RNA POLYMERASE SIGMA FACTOR RFAY-RELATED"/>
    <property type="match status" value="1"/>
</dbReference>